<organism evidence="1 2">
    <name type="scientific">Ensete ventricosum</name>
    <name type="common">Abyssinian banana</name>
    <name type="synonym">Musa ensete</name>
    <dbReference type="NCBI Taxonomy" id="4639"/>
    <lineage>
        <taxon>Eukaryota</taxon>
        <taxon>Viridiplantae</taxon>
        <taxon>Streptophyta</taxon>
        <taxon>Embryophyta</taxon>
        <taxon>Tracheophyta</taxon>
        <taxon>Spermatophyta</taxon>
        <taxon>Magnoliopsida</taxon>
        <taxon>Liliopsida</taxon>
        <taxon>Zingiberales</taxon>
        <taxon>Musaceae</taxon>
        <taxon>Ensete</taxon>
    </lineage>
</organism>
<evidence type="ECO:0000313" key="2">
    <source>
        <dbReference type="Proteomes" id="UP001222027"/>
    </source>
</evidence>
<keyword evidence="2" id="KW-1185">Reference proteome</keyword>
<proteinExistence type="predicted"/>
<protein>
    <submittedName>
        <fullName evidence="1">Uncharacterized protein</fullName>
    </submittedName>
</protein>
<accession>A0AAV8QF34</accession>
<dbReference type="AlphaFoldDB" id="A0AAV8QF34"/>
<evidence type="ECO:0000313" key="1">
    <source>
        <dbReference type="EMBL" id="KAJ8470907.1"/>
    </source>
</evidence>
<reference evidence="1 2" key="1">
    <citation type="submission" date="2022-12" db="EMBL/GenBank/DDBJ databases">
        <title>Chromosome-scale assembly of the Ensete ventricosum genome.</title>
        <authorList>
            <person name="Dussert Y."/>
            <person name="Stocks J."/>
            <person name="Wendawek A."/>
            <person name="Woldeyes F."/>
            <person name="Nichols R.A."/>
            <person name="Borrell J.S."/>
        </authorList>
    </citation>
    <scope>NUCLEOTIDE SEQUENCE [LARGE SCALE GENOMIC DNA]</scope>
    <source>
        <strain evidence="2">cv. Maze</strain>
        <tissue evidence="1">Seeds</tissue>
    </source>
</reference>
<dbReference type="Proteomes" id="UP001222027">
    <property type="component" value="Unassembled WGS sequence"/>
</dbReference>
<name>A0AAV8QF34_ENSVE</name>
<sequence length="69" mass="7232">MEGVISTRGLNLAPFHTLRSRFPSAAARFPSPALRPQAPAAVLHAFGSRARTPSITTPTALGNPKGLLL</sequence>
<dbReference type="EMBL" id="JAQQAF010000007">
    <property type="protein sequence ID" value="KAJ8470907.1"/>
    <property type="molecule type" value="Genomic_DNA"/>
</dbReference>
<comment type="caution">
    <text evidence="1">The sequence shown here is derived from an EMBL/GenBank/DDBJ whole genome shotgun (WGS) entry which is preliminary data.</text>
</comment>
<gene>
    <name evidence="1" type="ORF">OPV22_025250</name>
</gene>